<dbReference type="OrthoDB" id="3762680at2759"/>
<dbReference type="KEGG" id="bze:COCCADRAFT_113670"/>
<dbReference type="Proteomes" id="UP000053841">
    <property type="component" value="Unassembled WGS sequence"/>
</dbReference>
<reference evidence="1 2" key="1">
    <citation type="journal article" date="2013" name="PLoS Genet.">
        <title>Comparative genome structure, secondary metabolite, and effector coding capacity across Cochliobolus pathogens.</title>
        <authorList>
            <person name="Condon B.J."/>
            <person name="Leng Y."/>
            <person name="Wu D."/>
            <person name="Bushley K.E."/>
            <person name="Ohm R.A."/>
            <person name="Otillar R."/>
            <person name="Martin J."/>
            <person name="Schackwitz W."/>
            <person name="Grimwood J."/>
            <person name="MohdZainudin N."/>
            <person name="Xue C."/>
            <person name="Wang R."/>
            <person name="Manning V.A."/>
            <person name="Dhillon B."/>
            <person name="Tu Z.J."/>
            <person name="Steffenson B.J."/>
            <person name="Salamov A."/>
            <person name="Sun H."/>
            <person name="Lowry S."/>
            <person name="LaButti K."/>
            <person name="Han J."/>
            <person name="Copeland A."/>
            <person name="Lindquist E."/>
            <person name="Barry K."/>
            <person name="Schmutz J."/>
            <person name="Baker S.E."/>
            <person name="Ciuffetti L.M."/>
            <person name="Grigoriev I.V."/>
            <person name="Zhong S."/>
            <person name="Turgeon B.G."/>
        </authorList>
    </citation>
    <scope>NUCLEOTIDE SEQUENCE [LARGE SCALE GENOMIC DNA]</scope>
    <source>
        <strain evidence="1 2">26-R-13</strain>
    </source>
</reference>
<organism evidence="1 2">
    <name type="scientific">Cochliobolus carbonum (strain 26-R-13)</name>
    <name type="common">Maize leaf spot fungus</name>
    <name type="synonym">Bipolaris zeicola</name>
    <dbReference type="NCBI Taxonomy" id="930089"/>
    <lineage>
        <taxon>Eukaryota</taxon>
        <taxon>Fungi</taxon>
        <taxon>Dikarya</taxon>
        <taxon>Ascomycota</taxon>
        <taxon>Pezizomycotina</taxon>
        <taxon>Dothideomycetes</taxon>
        <taxon>Pleosporomycetidae</taxon>
        <taxon>Pleosporales</taxon>
        <taxon>Pleosporineae</taxon>
        <taxon>Pleosporaceae</taxon>
        <taxon>Bipolaris</taxon>
    </lineage>
</organism>
<feature type="non-terminal residue" evidence="1">
    <location>
        <position position="1"/>
    </location>
</feature>
<dbReference type="GeneID" id="19144674"/>
<evidence type="ECO:0000313" key="2">
    <source>
        <dbReference type="Proteomes" id="UP000053841"/>
    </source>
</evidence>
<accession>W6XI04</accession>
<sequence>PEAWFPDVWGCRCHSAEKDLPLVQPICNKFGGTDTTIYPPAKPDPFLGRLVWCQKISLKSAPRANRLADVFTDATCQEEFGAGFVAQCKNQGYTLCFGEEECY</sequence>
<proteinExistence type="predicted"/>
<dbReference type="RefSeq" id="XP_007719023.1">
    <property type="nucleotide sequence ID" value="XM_007720833.1"/>
</dbReference>
<name>W6XI04_COCC2</name>
<evidence type="ECO:0000313" key="1">
    <source>
        <dbReference type="EMBL" id="EUC26672.1"/>
    </source>
</evidence>
<gene>
    <name evidence="1" type="ORF">COCCADRAFT_113670</name>
</gene>
<dbReference type="HOGENOM" id="CLU_2270062_0_0_1"/>
<dbReference type="AlphaFoldDB" id="W6XI04"/>
<keyword evidence="2" id="KW-1185">Reference proteome</keyword>
<protein>
    <submittedName>
        <fullName evidence="1">Uncharacterized protein</fullName>
    </submittedName>
</protein>
<dbReference type="EMBL" id="KI965225">
    <property type="protein sequence ID" value="EUC26672.1"/>
    <property type="molecule type" value="Genomic_DNA"/>
</dbReference>
<dbReference type="eggNOG" id="ENOG502T68U">
    <property type="taxonomic scope" value="Eukaryota"/>
</dbReference>